<dbReference type="EMBL" id="JASMQC010000001">
    <property type="protein sequence ID" value="KAK1948502.1"/>
    <property type="molecule type" value="Genomic_DNA"/>
</dbReference>
<sequence length="143" mass="16446">MTQLLREISTRGTAVRDLRVRIGVKSKHSYGDDDYLLRGKASELRCLDLKLVPLLSKHLPELLKLQWATVLNWSLVLPRKPELKEVMQGEQIETVLKSLYATMEQVYVKGNRVGLKQLTVPTRNDAERHRSSTEFLARRPSHS</sequence>
<evidence type="ECO:0000256" key="1">
    <source>
        <dbReference type="SAM" id="MobiDB-lite"/>
    </source>
</evidence>
<proteinExistence type="predicted"/>
<evidence type="ECO:0000313" key="3">
    <source>
        <dbReference type="Proteomes" id="UP001259832"/>
    </source>
</evidence>
<gene>
    <name evidence="2" type="ORF">P3T76_000791</name>
</gene>
<accession>A0AAD9LVT7</accession>
<evidence type="ECO:0000313" key="2">
    <source>
        <dbReference type="EMBL" id="KAK1948502.1"/>
    </source>
</evidence>
<dbReference type="Proteomes" id="UP001259832">
    <property type="component" value="Unassembled WGS sequence"/>
</dbReference>
<reference evidence="2" key="1">
    <citation type="submission" date="2023-08" db="EMBL/GenBank/DDBJ databases">
        <title>Reference Genome Resource for the Citrus Pathogen Phytophthora citrophthora.</title>
        <authorList>
            <person name="Moller H."/>
            <person name="Coetzee B."/>
            <person name="Rose L.J."/>
            <person name="Van Niekerk J.M."/>
        </authorList>
    </citation>
    <scope>NUCLEOTIDE SEQUENCE</scope>
    <source>
        <strain evidence="2">STE-U-9442</strain>
    </source>
</reference>
<protein>
    <submittedName>
        <fullName evidence="2">Uncharacterized protein</fullName>
    </submittedName>
</protein>
<comment type="caution">
    <text evidence="2">The sequence shown here is derived from an EMBL/GenBank/DDBJ whole genome shotgun (WGS) entry which is preliminary data.</text>
</comment>
<dbReference type="AlphaFoldDB" id="A0AAD9LVT7"/>
<name>A0AAD9LVT7_9STRA</name>
<organism evidence="2 3">
    <name type="scientific">Phytophthora citrophthora</name>
    <dbReference type="NCBI Taxonomy" id="4793"/>
    <lineage>
        <taxon>Eukaryota</taxon>
        <taxon>Sar</taxon>
        <taxon>Stramenopiles</taxon>
        <taxon>Oomycota</taxon>
        <taxon>Peronosporomycetes</taxon>
        <taxon>Peronosporales</taxon>
        <taxon>Peronosporaceae</taxon>
        <taxon>Phytophthora</taxon>
    </lineage>
</organism>
<feature type="region of interest" description="Disordered" evidence="1">
    <location>
        <begin position="123"/>
        <end position="143"/>
    </location>
</feature>
<keyword evidence="3" id="KW-1185">Reference proteome</keyword>